<protein>
    <recommendedName>
        <fullName evidence="5">Transmembrane protein</fullName>
    </recommendedName>
</protein>
<evidence type="ECO:0008006" key="5">
    <source>
        <dbReference type="Google" id="ProtNLM"/>
    </source>
</evidence>
<feature type="transmembrane region" description="Helical" evidence="2">
    <location>
        <begin position="94"/>
        <end position="113"/>
    </location>
</feature>
<evidence type="ECO:0000313" key="3">
    <source>
        <dbReference type="EMBL" id="CAK9018614.1"/>
    </source>
</evidence>
<comment type="caution">
    <text evidence="3">The sequence shown here is derived from an EMBL/GenBank/DDBJ whole genome shotgun (WGS) entry which is preliminary data.</text>
</comment>
<keyword evidence="2" id="KW-1133">Transmembrane helix</keyword>
<organism evidence="3 4">
    <name type="scientific">Durusdinium trenchii</name>
    <dbReference type="NCBI Taxonomy" id="1381693"/>
    <lineage>
        <taxon>Eukaryota</taxon>
        <taxon>Sar</taxon>
        <taxon>Alveolata</taxon>
        <taxon>Dinophyceae</taxon>
        <taxon>Suessiales</taxon>
        <taxon>Symbiodiniaceae</taxon>
        <taxon>Durusdinium</taxon>
    </lineage>
</organism>
<evidence type="ECO:0000313" key="4">
    <source>
        <dbReference type="Proteomes" id="UP001642484"/>
    </source>
</evidence>
<name>A0ABP0JVW5_9DINO</name>
<keyword evidence="4" id="KW-1185">Reference proteome</keyword>
<sequence length="260" mass="28334">MKFEHRCLQWLDDGHASLMLDANENQELEELRQEVMARRDSAIVACIVEIVVSAAAMALYDLRRTLLVPLANSVLIILASVGLHGALRLELVKVQAHGIVTTGLLIACLGNFLCEELLSHAGLGSNTLPGWLVLIFLCVPYSLNLVCSIMSLQLGVVTEPIASPSPTSRIRPARSLSLSRLSPFATLRPSTATFGGGPFLTEAPLPLAPPSLSSLSSRDLMNELEARRGEVTLRDRRRDRRPVLGEAERSTLRSGYEEMG</sequence>
<feature type="transmembrane region" description="Helical" evidence="2">
    <location>
        <begin position="42"/>
        <end position="60"/>
    </location>
</feature>
<keyword evidence="2" id="KW-0472">Membrane</keyword>
<dbReference type="Proteomes" id="UP001642484">
    <property type="component" value="Unassembled WGS sequence"/>
</dbReference>
<accession>A0ABP0JVW5</accession>
<feature type="compositionally biased region" description="Basic and acidic residues" evidence="1">
    <location>
        <begin position="235"/>
        <end position="251"/>
    </location>
</feature>
<feature type="transmembrane region" description="Helical" evidence="2">
    <location>
        <begin position="66"/>
        <end position="87"/>
    </location>
</feature>
<evidence type="ECO:0000256" key="2">
    <source>
        <dbReference type="SAM" id="Phobius"/>
    </source>
</evidence>
<feature type="region of interest" description="Disordered" evidence="1">
    <location>
        <begin position="235"/>
        <end position="260"/>
    </location>
</feature>
<evidence type="ECO:0000256" key="1">
    <source>
        <dbReference type="SAM" id="MobiDB-lite"/>
    </source>
</evidence>
<dbReference type="EMBL" id="CAXAMN010006668">
    <property type="protein sequence ID" value="CAK9018614.1"/>
    <property type="molecule type" value="Genomic_DNA"/>
</dbReference>
<proteinExistence type="predicted"/>
<keyword evidence="2" id="KW-0812">Transmembrane</keyword>
<reference evidence="3 4" key="1">
    <citation type="submission" date="2024-02" db="EMBL/GenBank/DDBJ databases">
        <authorList>
            <person name="Chen Y."/>
            <person name="Shah S."/>
            <person name="Dougan E. K."/>
            <person name="Thang M."/>
            <person name="Chan C."/>
        </authorList>
    </citation>
    <scope>NUCLEOTIDE SEQUENCE [LARGE SCALE GENOMIC DNA]</scope>
</reference>
<gene>
    <name evidence="3" type="ORF">CCMP2556_LOCUS13335</name>
</gene>
<feature type="transmembrane region" description="Helical" evidence="2">
    <location>
        <begin position="128"/>
        <end position="147"/>
    </location>
</feature>